<accession>A0AAD7BA00</accession>
<proteinExistence type="predicted"/>
<dbReference type="Proteomes" id="UP001221142">
    <property type="component" value="Unassembled WGS sequence"/>
</dbReference>
<comment type="caution">
    <text evidence="2">The sequence shown here is derived from an EMBL/GenBank/DDBJ whole genome shotgun (WGS) entry which is preliminary data.</text>
</comment>
<evidence type="ECO:0000313" key="3">
    <source>
        <dbReference type="Proteomes" id="UP001221142"/>
    </source>
</evidence>
<evidence type="ECO:0000313" key="2">
    <source>
        <dbReference type="EMBL" id="KAJ7614877.1"/>
    </source>
</evidence>
<name>A0AAD7BA00_9AGAR</name>
<reference evidence="2" key="1">
    <citation type="submission" date="2023-03" db="EMBL/GenBank/DDBJ databases">
        <title>Massive genome expansion in bonnet fungi (Mycena s.s.) driven by repeated elements and novel gene families across ecological guilds.</title>
        <authorList>
            <consortium name="Lawrence Berkeley National Laboratory"/>
            <person name="Harder C.B."/>
            <person name="Miyauchi S."/>
            <person name="Viragh M."/>
            <person name="Kuo A."/>
            <person name="Thoen E."/>
            <person name="Andreopoulos B."/>
            <person name="Lu D."/>
            <person name="Skrede I."/>
            <person name="Drula E."/>
            <person name="Henrissat B."/>
            <person name="Morin E."/>
            <person name="Kohler A."/>
            <person name="Barry K."/>
            <person name="LaButti K."/>
            <person name="Morin E."/>
            <person name="Salamov A."/>
            <person name="Lipzen A."/>
            <person name="Mereny Z."/>
            <person name="Hegedus B."/>
            <person name="Baldrian P."/>
            <person name="Stursova M."/>
            <person name="Weitz H."/>
            <person name="Taylor A."/>
            <person name="Grigoriev I.V."/>
            <person name="Nagy L.G."/>
            <person name="Martin F."/>
            <person name="Kauserud H."/>
        </authorList>
    </citation>
    <scope>NUCLEOTIDE SEQUENCE</scope>
    <source>
        <strain evidence="2">9284</strain>
    </source>
</reference>
<gene>
    <name evidence="2" type="ORF">FB45DRAFT_1109121</name>
</gene>
<dbReference type="EMBL" id="JARKIF010000025">
    <property type="protein sequence ID" value="KAJ7614877.1"/>
    <property type="molecule type" value="Genomic_DNA"/>
</dbReference>
<sequence length="276" mass="30198">MEADDIEDARDAEDALLGRPELLAAELIPRDADTPLLAEEAELARERDADADEKELRDADAEALLALEPEAEIALLDWRSDAEDADGLELRDTEADADGEILLALETEDCRSDADDADAEDAELRALADDADDCAELMEREAEAVDDAEPVREAEDETGTLVQSMPTLFEPTVFPQHSAGVVPVALKSRIKFKNLSGLNPTPLSTRRPSALFAASILEQQNFCFEVHWNAVADADGAEETLLARDEEALAREDKALLEERPDTEETKLLARDADTE</sequence>
<organism evidence="2 3">
    <name type="scientific">Roridomyces roridus</name>
    <dbReference type="NCBI Taxonomy" id="1738132"/>
    <lineage>
        <taxon>Eukaryota</taxon>
        <taxon>Fungi</taxon>
        <taxon>Dikarya</taxon>
        <taxon>Basidiomycota</taxon>
        <taxon>Agaricomycotina</taxon>
        <taxon>Agaricomycetes</taxon>
        <taxon>Agaricomycetidae</taxon>
        <taxon>Agaricales</taxon>
        <taxon>Marasmiineae</taxon>
        <taxon>Mycenaceae</taxon>
        <taxon>Roridomyces</taxon>
    </lineage>
</organism>
<dbReference type="AlphaFoldDB" id="A0AAD7BA00"/>
<keyword evidence="3" id="KW-1185">Reference proteome</keyword>
<protein>
    <submittedName>
        <fullName evidence="2">Uncharacterized protein</fullName>
    </submittedName>
</protein>
<feature type="region of interest" description="Disordered" evidence="1">
    <location>
        <begin position="253"/>
        <end position="276"/>
    </location>
</feature>
<evidence type="ECO:0000256" key="1">
    <source>
        <dbReference type="SAM" id="MobiDB-lite"/>
    </source>
</evidence>